<evidence type="ECO:0000259" key="1">
    <source>
        <dbReference type="Pfam" id="PF15572"/>
    </source>
</evidence>
<sequence length="106" mass="12508">MKKLIEYQDCVIQRGQIIKCQTPDERHSLCLMLCEVIGERYYQLLIVSGYKAGLHFTYLPLEAVDQQGSGINAHWLIHNWHIWGYNACPLEQVYILHEPYSTFFNY</sequence>
<organism evidence="2">
    <name type="scientific">Candidatus Thiocaldithrix dubininis</name>
    <dbReference type="NCBI Taxonomy" id="3080823"/>
    <lineage>
        <taxon>Bacteria</taxon>
        <taxon>Pseudomonadati</taxon>
        <taxon>Pseudomonadota</taxon>
        <taxon>Gammaproteobacteria</taxon>
        <taxon>Thiotrichales</taxon>
        <taxon>Thiotrichaceae</taxon>
        <taxon>Candidatus Thiocaldithrix</taxon>
    </lineage>
</organism>
<dbReference type="Proteomes" id="UP001300672">
    <property type="component" value="Chromosome"/>
</dbReference>
<dbReference type="AlphaFoldDB" id="A0AA95H940"/>
<proteinExistence type="predicted"/>
<reference evidence="2" key="1">
    <citation type="journal article" date="2023" name="Int. J. Mol. Sci.">
        <title>Metagenomics Revealed a New Genus 'Candidatus Thiocaldithrix dubininis' gen. nov., sp. nov. and a New Species 'Candidatus Thiothrix putei' sp. nov. in the Family Thiotrichaceae, Some Members of Which Have Traits of Both Na+- and H+-Motive Energetics.</title>
        <authorList>
            <person name="Ravin N.V."/>
            <person name="Muntyan M.S."/>
            <person name="Smolyakov D.D."/>
            <person name="Rudenko T.S."/>
            <person name="Beletsky A.V."/>
            <person name="Mardanov A.V."/>
            <person name="Grabovich M.Y."/>
        </authorList>
    </citation>
    <scope>NUCLEOTIDE SEQUENCE</scope>
    <source>
        <strain evidence="2">GKL-01</strain>
    </source>
</reference>
<protein>
    <submittedName>
        <fullName evidence="2">Imm45 family immunity protein</fullName>
    </submittedName>
</protein>
<feature type="domain" description="Immunity protein 45" evidence="1">
    <location>
        <begin position="6"/>
        <end position="95"/>
    </location>
</feature>
<dbReference type="InterPro" id="IPR029077">
    <property type="entry name" value="Imm45"/>
</dbReference>
<dbReference type="Pfam" id="PF15572">
    <property type="entry name" value="Imm45"/>
    <property type="match status" value="1"/>
</dbReference>
<evidence type="ECO:0000313" key="2">
    <source>
        <dbReference type="EMBL" id="WGZ90589.1"/>
    </source>
</evidence>
<reference evidence="2" key="2">
    <citation type="submission" date="2023-04" db="EMBL/GenBank/DDBJ databases">
        <authorList>
            <person name="Beletskiy A.V."/>
            <person name="Mardanov A.V."/>
            <person name="Ravin N.V."/>
        </authorList>
    </citation>
    <scope>NUCLEOTIDE SEQUENCE</scope>
    <source>
        <strain evidence="2">GKL-01</strain>
    </source>
</reference>
<dbReference type="KEGG" id="tdu:QJT80_14025"/>
<gene>
    <name evidence="2" type="primary">imm45</name>
    <name evidence="2" type="ORF">QJT80_14025</name>
</gene>
<accession>A0AA95H940</accession>
<dbReference type="EMBL" id="CP124755">
    <property type="protein sequence ID" value="WGZ90589.1"/>
    <property type="molecule type" value="Genomic_DNA"/>
</dbReference>
<name>A0AA95H940_9GAMM</name>